<accession>A0ACB9MQT5</accession>
<reference evidence="2" key="1">
    <citation type="journal article" date="2023" name="Front. Plant Sci.">
        <title>Chromosomal-level genome assembly of Melastoma candidum provides insights into trichome evolution.</title>
        <authorList>
            <person name="Zhong Y."/>
            <person name="Wu W."/>
            <person name="Sun C."/>
            <person name="Zou P."/>
            <person name="Liu Y."/>
            <person name="Dai S."/>
            <person name="Zhou R."/>
        </authorList>
    </citation>
    <scope>NUCLEOTIDE SEQUENCE [LARGE SCALE GENOMIC DNA]</scope>
</reference>
<organism evidence="1 2">
    <name type="scientific">Melastoma candidum</name>
    <dbReference type="NCBI Taxonomy" id="119954"/>
    <lineage>
        <taxon>Eukaryota</taxon>
        <taxon>Viridiplantae</taxon>
        <taxon>Streptophyta</taxon>
        <taxon>Embryophyta</taxon>
        <taxon>Tracheophyta</taxon>
        <taxon>Spermatophyta</taxon>
        <taxon>Magnoliopsida</taxon>
        <taxon>eudicotyledons</taxon>
        <taxon>Gunneridae</taxon>
        <taxon>Pentapetalae</taxon>
        <taxon>rosids</taxon>
        <taxon>malvids</taxon>
        <taxon>Myrtales</taxon>
        <taxon>Melastomataceae</taxon>
        <taxon>Melastomatoideae</taxon>
        <taxon>Melastomateae</taxon>
        <taxon>Melastoma</taxon>
    </lineage>
</organism>
<keyword evidence="2" id="KW-1185">Reference proteome</keyword>
<dbReference type="EMBL" id="CM042888">
    <property type="protein sequence ID" value="KAI4325734.1"/>
    <property type="molecule type" value="Genomic_DNA"/>
</dbReference>
<name>A0ACB9MQT5_9MYRT</name>
<comment type="caution">
    <text evidence="1">The sequence shown here is derived from an EMBL/GenBank/DDBJ whole genome shotgun (WGS) entry which is preliminary data.</text>
</comment>
<gene>
    <name evidence="1" type="ORF">MLD38_031108</name>
</gene>
<proteinExistence type="predicted"/>
<evidence type="ECO:0000313" key="2">
    <source>
        <dbReference type="Proteomes" id="UP001057402"/>
    </source>
</evidence>
<evidence type="ECO:0000313" key="1">
    <source>
        <dbReference type="EMBL" id="KAI4325734.1"/>
    </source>
</evidence>
<protein>
    <submittedName>
        <fullName evidence="1">Uncharacterized protein</fullName>
    </submittedName>
</protein>
<dbReference type="Proteomes" id="UP001057402">
    <property type="component" value="Chromosome 9"/>
</dbReference>
<sequence length="135" mass="14552">MFPPAYPPAATSSDLIAATPPRPPTSPATYPCHHRRFNTKSHRNGSDVGVAQTRFRPSASQPSRPTPQARGGRLRTHVLPASSDPVASNPSVFLLFVLHQHSDLPLFKVSAPCRTRTNPFSGEAIGVVGSHQGRR</sequence>